<sequence>MELKVEARLIQKFKPQLIDALSGDPDFLLQHCHASQLLTQKEYSHVKASVVPWNKTRDILDYVMNKDGKGLQIFLKLLKKKEIKEAFPKLAFLDEVEWDKLLTIGNKRNQNSPEMQAAEDVPRKQMCKFDRDFQPHVPDVLGISVTLFTSSPGNRMVTEKQLMLVARNIGLTWKEVGRVALEIPSVRLEQIVAENPHSHREQVFCMLRLWSMREKEKASAVRLHSLLTQEDFGVSPGSIDFLLEENSSPPS</sequence>
<organism evidence="3 4">
    <name type="scientific">Silurus asotus</name>
    <name type="common">Amur catfish</name>
    <name type="synonym">Parasilurus asotus</name>
    <dbReference type="NCBI Taxonomy" id="30991"/>
    <lineage>
        <taxon>Eukaryota</taxon>
        <taxon>Metazoa</taxon>
        <taxon>Chordata</taxon>
        <taxon>Craniata</taxon>
        <taxon>Vertebrata</taxon>
        <taxon>Euteleostomi</taxon>
        <taxon>Actinopterygii</taxon>
        <taxon>Neopterygii</taxon>
        <taxon>Teleostei</taxon>
        <taxon>Ostariophysi</taxon>
        <taxon>Siluriformes</taxon>
        <taxon>Siluridae</taxon>
        <taxon>Silurus</taxon>
    </lineage>
</organism>
<dbReference type="Proteomes" id="UP001205998">
    <property type="component" value="Unassembled WGS sequence"/>
</dbReference>
<dbReference type="AlphaFoldDB" id="A0AAD5FB74"/>
<dbReference type="GO" id="GO:0007165">
    <property type="term" value="P:signal transduction"/>
    <property type="evidence" value="ECO:0007669"/>
    <property type="project" value="InterPro"/>
</dbReference>
<dbReference type="InterPro" id="IPR000488">
    <property type="entry name" value="Death_dom"/>
</dbReference>
<comment type="caution">
    <text evidence="3">The sequence shown here is derived from an EMBL/GenBank/DDBJ whole genome shotgun (WGS) entry which is preliminary data.</text>
</comment>
<dbReference type="InterPro" id="IPR001315">
    <property type="entry name" value="CARD"/>
</dbReference>
<keyword evidence="4" id="KW-1185">Reference proteome</keyword>
<proteinExistence type="predicted"/>
<gene>
    <name evidence="3" type="ORF">C0J50_6136</name>
</gene>
<evidence type="ECO:0000259" key="1">
    <source>
        <dbReference type="PROSITE" id="PS50017"/>
    </source>
</evidence>
<dbReference type="PROSITE" id="PS50017">
    <property type="entry name" value="DEATH_DOMAIN"/>
    <property type="match status" value="1"/>
</dbReference>
<reference evidence="3" key="1">
    <citation type="submission" date="2018-07" db="EMBL/GenBank/DDBJ databases">
        <title>Comparative genomics of catfishes provides insights into carnivory and benthic adaptation.</title>
        <authorList>
            <person name="Zhang Y."/>
            <person name="Wang D."/>
            <person name="Peng Z."/>
            <person name="Zheng S."/>
            <person name="Shao F."/>
            <person name="Tao W."/>
        </authorList>
    </citation>
    <scope>NUCLEOTIDE SEQUENCE</scope>
    <source>
        <strain evidence="3">Chongqing</strain>
    </source>
</reference>
<dbReference type="Gene3D" id="1.10.533.10">
    <property type="entry name" value="Death Domain, Fas"/>
    <property type="match status" value="2"/>
</dbReference>
<dbReference type="Pfam" id="PF00619">
    <property type="entry name" value="CARD"/>
    <property type="match status" value="1"/>
</dbReference>
<feature type="domain" description="Death" evidence="1">
    <location>
        <begin position="158"/>
        <end position="229"/>
    </location>
</feature>
<dbReference type="EMBL" id="MU579904">
    <property type="protein sequence ID" value="KAI5609134.1"/>
    <property type="molecule type" value="Genomic_DNA"/>
</dbReference>
<dbReference type="PROSITE" id="PS50209">
    <property type="entry name" value="CARD"/>
    <property type="match status" value="1"/>
</dbReference>
<dbReference type="Pfam" id="PF00531">
    <property type="entry name" value="Death"/>
    <property type="match status" value="1"/>
</dbReference>
<accession>A0AAD5FB74</accession>
<evidence type="ECO:0000259" key="2">
    <source>
        <dbReference type="PROSITE" id="PS50209"/>
    </source>
</evidence>
<evidence type="ECO:0000313" key="3">
    <source>
        <dbReference type="EMBL" id="KAI5609134.1"/>
    </source>
</evidence>
<dbReference type="GO" id="GO:0042981">
    <property type="term" value="P:regulation of apoptotic process"/>
    <property type="evidence" value="ECO:0007669"/>
    <property type="project" value="InterPro"/>
</dbReference>
<name>A0AAD5FB74_SILAS</name>
<dbReference type="CDD" id="cd01670">
    <property type="entry name" value="Death"/>
    <property type="match status" value="1"/>
</dbReference>
<protein>
    <submittedName>
        <fullName evidence="3">Uncharacterized protein</fullName>
    </submittedName>
</protein>
<dbReference type="SUPFAM" id="SSF47986">
    <property type="entry name" value="DEATH domain"/>
    <property type="match status" value="2"/>
</dbReference>
<dbReference type="InterPro" id="IPR011029">
    <property type="entry name" value="DEATH-like_dom_sf"/>
</dbReference>
<evidence type="ECO:0000313" key="4">
    <source>
        <dbReference type="Proteomes" id="UP001205998"/>
    </source>
</evidence>
<feature type="domain" description="CARD" evidence="2">
    <location>
        <begin position="2"/>
        <end position="80"/>
    </location>
</feature>